<dbReference type="EMBL" id="BAABBF010000006">
    <property type="protein sequence ID" value="GAA3716244.1"/>
    <property type="molecule type" value="Genomic_DNA"/>
</dbReference>
<proteinExistence type="inferred from homology"/>
<feature type="region of interest" description="Disordered" evidence="10">
    <location>
        <begin position="1"/>
        <end position="27"/>
    </location>
</feature>
<dbReference type="InterPro" id="IPR039426">
    <property type="entry name" value="TonB-dep_rcpt-like"/>
</dbReference>
<evidence type="ECO:0000313" key="14">
    <source>
        <dbReference type="Proteomes" id="UP001500523"/>
    </source>
</evidence>
<sequence>MAAPVSSASRFDGSTDRPFIPTPSSPKRRSMIDFRAALLLLTSCSAGALAQTPPDTPPPEIIVTGRGLADRPGDRAFDVIEIDRTRIEANAANRLESVLADVAGLQQFRRSDSRTANPTSQGITLRGLGGNAASRALLILDGVPQADPFGGWVAFPAYATDRIGRIRVTRGGGSGFYGPGALAGTIELDSATPDQLTPLVGRMAYGSRDSIDAQASAALVRPGGFAVLSGAYTRGDGFTPIVAANRGPVDRPAPYEQASGALRTVVALAPQTELQANVAAFTDTRDRGTPFTANRSEGADASLRLVGRGRWGWSALGYVQSRAFASSFASVNAARTTATQTLDQYNTPATGLGARVEVAPPLGEAIRLRLGADLRRVAGRTQENFTFVAGSPTRRRVAGGHNVTGGLFADGSVEAGALILSLGGRIDRWRIAGGFLREQTLATGAAITNLSFTDRSGTEATGRVGLAWQIAGPVTLRTAAYRGWRLPTLNELYRPFRVGADATAADATLSPERLSGVEGGITITPTGSTSIAATWFHNVMDDAIANVTAGTGPGTFPLVGFVAAGGVYRVRANLDGIRSNGLEVDATWRPGPVGLRASWSHVDARMRADGAAAPLDGLRPAQTPRDQVSATIDGRYRGAAAAVTLRHVARQFEDDQNRRTLAPATTVDAYVAIPLNAALVIEGRAENLTDARVEAGISGADIVERATPRTLWLGLRYRP</sequence>
<evidence type="ECO:0000256" key="10">
    <source>
        <dbReference type="SAM" id="MobiDB-lite"/>
    </source>
</evidence>
<evidence type="ECO:0000256" key="8">
    <source>
        <dbReference type="PROSITE-ProRule" id="PRU01360"/>
    </source>
</evidence>
<evidence type="ECO:0000256" key="1">
    <source>
        <dbReference type="ARBA" id="ARBA00004571"/>
    </source>
</evidence>
<dbReference type="InterPro" id="IPR037066">
    <property type="entry name" value="Plug_dom_sf"/>
</dbReference>
<evidence type="ECO:0000313" key="13">
    <source>
        <dbReference type="EMBL" id="GAA3716244.1"/>
    </source>
</evidence>
<dbReference type="PANTHER" id="PTHR30069">
    <property type="entry name" value="TONB-DEPENDENT OUTER MEMBRANE RECEPTOR"/>
    <property type="match status" value="1"/>
</dbReference>
<dbReference type="Pfam" id="PF00593">
    <property type="entry name" value="TonB_dep_Rec_b-barrel"/>
    <property type="match status" value="1"/>
</dbReference>
<dbReference type="PANTHER" id="PTHR30069:SF37">
    <property type="entry name" value="FERRIC VIBRIOBACTIN RECEPTOR VIUA"/>
    <property type="match status" value="1"/>
</dbReference>
<dbReference type="Pfam" id="PF07715">
    <property type="entry name" value="Plug"/>
    <property type="match status" value="1"/>
</dbReference>
<dbReference type="Gene3D" id="2.170.130.10">
    <property type="entry name" value="TonB-dependent receptor, plug domain"/>
    <property type="match status" value="1"/>
</dbReference>
<dbReference type="InterPro" id="IPR036942">
    <property type="entry name" value="Beta-barrel_TonB_sf"/>
</dbReference>
<feature type="domain" description="TonB-dependent receptor-like beta-barrel" evidence="11">
    <location>
        <begin position="280"/>
        <end position="688"/>
    </location>
</feature>
<dbReference type="Proteomes" id="UP001500523">
    <property type="component" value="Unassembled WGS sequence"/>
</dbReference>
<keyword evidence="13" id="KW-0675">Receptor</keyword>
<dbReference type="Gene3D" id="2.40.170.20">
    <property type="entry name" value="TonB-dependent receptor, beta-barrel domain"/>
    <property type="match status" value="1"/>
</dbReference>
<comment type="similarity">
    <text evidence="8 9">Belongs to the TonB-dependent receptor family.</text>
</comment>
<name>A0ABP7E9Z6_9SPHN</name>
<dbReference type="PROSITE" id="PS52016">
    <property type="entry name" value="TONB_DEPENDENT_REC_3"/>
    <property type="match status" value="1"/>
</dbReference>
<keyword evidence="7 8" id="KW-0998">Cell outer membrane</keyword>
<keyword evidence="14" id="KW-1185">Reference proteome</keyword>
<feature type="domain" description="TonB-dependent receptor plug" evidence="12">
    <location>
        <begin position="79"/>
        <end position="185"/>
    </location>
</feature>
<evidence type="ECO:0000259" key="11">
    <source>
        <dbReference type="Pfam" id="PF00593"/>
    </source>
</evidence>
<comment type="caution">
    <text evidence="13">The sequence shown here is derived from an EMBL/GenBank/DDBJ whole genome shotgun (WGS) entry which is preliminary data.</text>
</comment>
<organism evidence="13 14">
    <name type="scientific">Sphingomonas cynarae</name>
    <dbReference type="NCBI Taxonomy" id="930197"/>
    <lineage>
        <taxon>Bacteria</taxon>
        <taxon>Pseudomonadati</taxon>
        <taxon>Pseudomonadota</taxon>
        <taxon>Alphaproteobacteria</taxon>
        <taxon>Sphingomonadales</taxon>
        <taxon>Sphingomonadaceae</taxon>
        <taxon>Sphingomonas</taxon>
    </lineage>
</organism>
<protein>
    <submittedName>
        <fullName evidence="13">TonB-dependent receptor</fullName>
    </submittedName>
</protein>
<evidence type="ECO:0000256" key="4">
    <source>
        <dbReference type="ARBA" id="ARBA00022692"/>
    </source>
</evidence>
<reference evidence="14" key="1">
    <citation type="journal article" date="2019" name="Int. J. Syst. Evol. Microbiol.">
        <title>The Global Catalogue of Microorganisms (GCM) 10K type strain sequencing project: providing services to taxonomists for standard genome sequencing and annotation.</title>
        <authorList>
            <consortium name="The Broad Institute Genomics Platform"/>
            <consortium name="The Broad Institute Genome Sequencing Center for Infectious Disease"/>
            <person name="Wu L."/>
            <person name="Ma J."/>
        </authorList>
    </citation>
    <scope>NUCLEOTIDE SEQUENCE [LARGE SCALE GENOMIC DNA]</scope>
    <source>
        <strain evidence="14">JCM 17498</strain>
    </source>
</reference>
<keyword evidence="2 8" id="KW-0813">Transport</keyword>
<evidence type="ECO:0000256" key="5">
    <source>
        <dbReference type="ARBA" id="ARBA00023077"/>
    </source>
</evidence>
<evidence type="ECO:0000256" key="9">
    <source>
        <dbReference type="RuleBase" id="RU003357"/>
    </source>
</evidence>
<keyword evidence="3 8" id="KW-1134">Transmembrane beta strand</keyword>
<evidence type="ECO:0000259" key="12">
    <source>
        <dbReference type="Pfam" id="PF07715"/>
    </source>
</evidence>
<evidence type="ECO:0000256" key="2">
    <source>
        <dbReference type="ARBA" id="ARBA00022448"/>
    </source>
</evidence>
<gene>
    <name evidence="13" type="ORF">GCM10022268_25900</name>
</gene>
<keyword evidence="5 9" id="KW-0798">TonB box</keyword>
<keyword evidence="6 8" id="KW-0472">Membrane</keyword>
<comment type="subcellular location">
    <subcellularLocation>
        <location evidence="1 8">Cell outer membrane</location>
        <topology evidence="1 8">Multi-pass membrane protein</topology>
    </subcellularLocation>
</comment>
<dbReference type="InterPro" id="IPR000531">
    <property type="entry name" value="Beta-barrel_TonB"/>
</dbReference>
<evidence type="ECO:0000256" key="3">
    <source>
        <dbReference type="ARBA" id="ARBA00022452"/>
    </source>
</evidence>
<evidence type="ECO:0000256" key="6">
    <source>
        <dbReference type="ARBA" id="ARBA00023136"/>
    </source>
</evidence>
<accession>A0ABP7E9Z6</accession>
<keyword evidence="4 8" id="KW-0812">Transmembrane</keyword>
<dbReference type="SUPFAM" id="SSF56935">
    <property type="entry name" value="Porins"/>
    <property type="match status" value="1"/>
</dbReference>
<dbReference type="InterPro" id="IPR012910">
    <property type="entry name" value="Plug_dom"/>
</dbReference>
<evidence type="ECO:0000256" key="7">
    <source>
        <dbReference type="ARBA" id="ARBA00023237"/>
    </source>
</evidence>